<name>A0AAD6Q063_9ROSI</name>
<reference evidence="1" key="1">
    <citation type="journal article" date="2023" name="Mol. Ecol. Resour.">
        <title>Chromosome-level genome assembly of a triploid poplar Populus alba 'Berolinensis'.</title>
        <authorList>
            <person name="Chen S."/>
            <person name="Yu Y."/>
            <person name="Wang X."/>
            <person name="Wang S."/>
            <person name="Zhang T."/>
            <person name="Zhou Y."/>
            <person name="He R."/>
            <person name="Meng N."/>
            <person name="Wang Y."/>
            <person name="Liu W."/>
            <person name="Liu Z."/>
            <person name="Liu J."/>
            <person name="Guo Q."/>
            <person name="Huang H."/>
            <person name="Sederoff R.R."/>
            <person name="Wang G."/>
            <person name="Qu G."/>
            <person name="Chen S."/>
        </authorList>
    </citation>
    <scope>NUCLEOTIDE SEQUENCE</scope>
    <source>
        <strain evidence="1">SC-2020</strain>
    </source>
</reference>
<keyword evidence="2" id="KW-1185">Reference proteome</keyword>
<organism evidence="1 2">
    <name type="scientific">Populus alba x Populus x berolinensis</name>
    <dbReference type="NCBI Taxonomy" id="444605"/>
    <lineage>
        <taxon>Eukaryota</taxon>
        <taxon>Viridiplantae</taxon>
        <taxon>Streptophyta</taxon>
        <taxon>Embryophyta</taxon>
        <taxon>Tracheophyta</taxon>
        <taxon>Spermatophyta</taxon>
        <taxon>Magnoliopsida</taxon>
        <taxon>eudicotyledons</taxon>
        <taxon>Gunneridae</taxon>
        <taxon>Pentapetalae</taxon>
        <taxon>rosids</taxon>
        <taxon>fabids</taxon>
        <taxon>Malpighiales</taxon>
        <taxon>Salicaceae</taxon>
        <taxon>Saliceae</taxon>
        <taxon>Populus</taxon>
    </lineage>
</organism>
<comment type="caution">
    <text evidence="1">The sequence shown here is derived from an EMBL/GenBank/DDBJ whole genome shotgun (WGS) entry which is preliminary data.</text>
</comment>
<dbReference type="Proteomes" id="UP001164929">
    <property type="component" value="Chromosome 13"/>
</dbReference>
<proteinExistence type="predicted"/>
<evidence type="ECO:0000313" key="1">
    <source>
        <dbReference type="EMBL" id="KAJ6974304.1"/>
    </source>
</evidence>
<sequence length="32" mass="3603">MASLLVSINFSTPLSAPKFSFRELQQRKSAFT</sequence>
<accession>A0AAD6Q063</accession>
<evidence type="ECO:0000313" key="2">
    <source>
        <dbReference type="Proteomes" id="UP001164929"/>
    </source>
</evidence>
<dbReference type="EMBL" id="JAQIZT010000013">
    <property type="protein sequence ID" value="KAJ6974304.1"/>
    <property type="molecule type" value="Genomic_DNA"/>
</dbReference>
<gene>
    <name evidence="1" type="ORF">NC653_030412</name>
</gene>
<protein>
    <submittedName>
        <fullName evidence="1">Uncharacterized protein</fullName>
    </submittedName>
</protein>
<dbReference type="AlphaFoldDB" id="A0AAD6Q063"/>